<dbReference type="Proteomes" id="UP000824120">
    <property type="component" value="Chromosome 5"/>
</dbReference>
<sequence>MERVVNPGPIDRTLLLSQHEHKSELLWKCEISFGSLMRTVLFGLRIDSDVVYMQDAIRRIHPWRILLETLTKCTITPVDIDGASRVRIHNIIGYLRDQLQVDPIRDATPVERVEKISRLYKLVILGASYFRTRLVLERILLVQSSTPPPHDGDILLSYARRWTCGIDKDTESHHVLISIRVQLDRMTKDYVHQIIFATLY</sequence>
<dbReference type="AlphaFoldDB" id="A0A9J5YUK4"/>
<evidence type="ECO:0000313" key="1">
    <source>
        <dbReference type="EMBL" id="KAG5604233.1"/>
    </source>
</evidence>
<dbReference type="OrthoDB" id="1287750at2759"/>
<organism evidence="1 2">
    <name type="scientific">Solanum commersonii</name>
    <name type="common">Commerson's wild potato</name>
    <name type="synonym">Commerson's nightshade</name>
    <dbReference type="NCBI Taxonomy" id="4109"/>
    <lineage>
        <taxon>Eukaryota</taxon>
        <taxon>Viridiplantae</taxon>
        <taxon>Streptophyta</taxon>
        <taxon>Embryophyta</taxon>
        <taxon>Tracheophyta</taxon>
        <taxon>Spermatophyta</taxon>
        <taxon>Magnoliopsida</taxon>
        <taxon>eudicotyledons</taxon>
        <taxon>Gunneridae</taxon>
        <taxon>Pentapetalae</taxon>
        <taxon>asterids</taxon>
        <taxon>lamiids</taxon>
        <taxon>Solanales</taxon>
        <taxon>Solanaceae</taxon>
        <taxon>Solanoideae</taxon>
        <taxon>Solaneae</taxon>
        <taxon>Solanum</taxon>
    </lineage>
</organism>
<keyword evidence="2" id="KW-1185">Reference proteome</keyword>
<comment type="caution">
    <text evidence="1">The sequence shown here is derived from an EMBL/GenBank/DDBJ whole genome shotgun (WGS) entry which is preliminary data.</text>
</comment>
<dbReference type="EMBL" id="JACXVP010000005">
    <property type="protein sequence ID" value="KAG5604233.1"/>
    <property type="molecule type" value="Genomic_DNA"/>
</dbReference>
<reference evidence="1 2" key="1">
    <citation type="submission" date="2020-09" db="EMBL/GenBank/DDBJ databases">
        <title>De no assembly of potato wild relative species, Solanum commersonii.</title>
        <authorList>
            <person name="Cho K."/>
        </authorList>
    </citation>
    <scope>NUCLEOTIDE SEQUENCE [LARGE SCALE GENOMIC DNA]</scope>
    <source>
        <strain evidence="1">LZ3.2</strain>
        <tissue evidence="1">Leaf</tissue>
    </source>
</reference>
<gene>
    <name evidence="1" type="ORF">H5410_025725</name>
</gene>
<proteinExistence type="predicted"/>
<evidence type="ECO:0000313" key="2">
    <source>
        <dbReference type="Proteomes" id="UP000824120"/>
    </source>
</evidence>
<accession>A0A9J5YUK4</accession>
<protein>
    <submittedName>
        <fullName evidence="1">Uncharacterized protein</fullName>
    </submittedName>
</protein>
<name>A0A9J5YUK4_SOLCO</name>